<evidence type="ECO:0008006" key="3">
    <source>
        <dbReference type="Google" id="ProtNLM"/>
    </source>
</evidence>
<dbReference type="AlphaFoldDB" id="A0A0H2ZAM2"/>
<organism evidence="1 2">
    <name type="scientific">Pseudomonas aeruginosa (strain UCBPP-PA14)</name>
    <dbReference type="NCBI Taxonomy" id="208963"/>
    <lineage>
        <taxon>Bacteria</taxon>
        <taxon>Pseudomonadati</taxon>
        <taxon>Pseudomonadota</taxon>
        <taxon>Gammaproteobacteria</taxon>
        <taxon>Pseudomonadales</taxon>
        <taxon>Pseudomonadaceae</taxon>
        <taxon>Pseudomonas</taxon>
    </lineage>
</organism>
<dbReference type="EMBL" id="CP000438">
    <property type="protein sequence ID" value="ABJ11759.1"/>
    <property type="molecule type" value="Genomic_DNA"/>
</dbReference>
<dbReference type="Pfam" id="PF11171">
    <property type="entry name" value="DUF2958"/>
    <property type="match status" value="1"/>
</dbReference>
<dbReference type="InterPro" id="IPR021341">
    <property type="entry name" value="DUF2958"/>
</dbReference>
<dbReference type="Proteomes" id="UP000000653">
    <property type="component" value="Chromosome"/>
</dbReference>
<protein>
    <recommendedName>
        <fullName evidence="3">DUF2958 domain-containing protein</fullName>
    </recommendedName>
</protein>
<gene>
    <name evidence="1" type="ordered locus">PA14_31230</name>
</gene>
<dbReference type="KEGG" id="pau:PA14_31230"/>
<accession>A0A0H2ZAM2</accession>
<name>A0A0H2ZAM2_PSEAB</name>
<evidence type="ECO:0000313" key="2">
    <source>
        <dbReference type="Proteomes" id="UP000000653"/>
    </source>
</evidence>
<proteinExistence type="predicted"/>
<reference evidence="1 2" key="1">
    <citation type="journal article" date="2006" name="Genome Biol.">
        <title>Genomic analysis reveals that Pseudomonas aeruginosa virulence is combinatorial.</title>
        <authorList>
            <person name="Lee D.G."/>
            <person name="Urbach J.M."/>
            <person name="Wu G."/>
            <person name="Liberati N.T."/>
            <person name="Feinbaum R.L."/>
            <person name="Miyata S."/>
            <person name="Diggins L.T."/>
            <person name="He J."/>
            <person name="Saucier M."/>
            <person name="Deziel E."/>
            <person name="Friedman L."/>
            <person name="Li L."/>
            <person name="Grills G."/>
            <person name="Montgomery K."/>
            <person name="Kucherlapati R."/>
            <person name="Rahme L.G."/>
            <person name="Ausubel F.M."/>
        </authorList>
    </citation>
    <scope>NUCLEOTIDE SEQUENCE [LARGE SCALE GENOMIC DNA]</scope>
    <source>
        <strain evidence="1 2">UCBPP-PA14</strain>
    </source>
</reference>
<dbReference type="HOGENOM" id="CLU_1531233_0_0_6"/>
<evidence type="ECO:0000313" key="1">
    <source>
        <dbReference type="EMBL" id="ABJ11759.1"/>
    </source>
</evidence>
<sequence>MGGRRSCCSLHRATAFSPSRAARRWRLRPGGRLRPLTACAAPCPGRVGQFRPATFQEFTMNNVLITAEQRIVLLANGRASLENPDFDPAPVVKLFTPDGGATWLLTEIDPDDHDHAFGLCDLGLGEPEIGWVSLNELASLRGGLGLPIERDLSFRAEKRLSGYARDARLAGRIVV</sequence>